<keyword evidence="6" id="KW-0472">Membrane</keyword>
<dbReference type="PANTHER" id="PTHR48090">
    <property type="entry name" value="UNDECAPRENYL-PHOSPHATE 4-DEOXY-4-FORMAMIDO-L-ARABINOSE TRANSFERASE-RELATED"/>
    <property type="match status" value="1"/>
</dbReference>
<feature type="domain" description="Glycosyltransferase 2-like" evidence="7">
    <location>
        <begin position="20"/>
        <end position="179"/>
    </location>
</feature>
<reference evidence="8 9" key="2">
    <citation type="submission" date="2015-01" db="EMBL/GenBank/DDBJ databases">
        <title>Complete genome sequence of Pyrinomonas methylaliphatogenes type strain K22T.</title>
        <authorList>
            <person name="Lee K.C.Y."/>
            <person name="Power J.F."/>
            <person name="Dunfield P.F."/>
            <person name="Morgan X.C."/>
            <person name="Huttenhower C."/>
            <person name="Stott M.B."/>
        </authorList>
    </citation>
    <scope>NUCLEOTIDE SEQUENCE [LARGE SCALE GENOMIC DNA]</scope>
    <source>
        <strain evidence="8 9">K22</strain>
    </source>
</reference>
<dbReference type="SUPFAM" id="SSF53448">
    <property type="entry name" value="Nucleotide-diphospho-sugar transferases"/>
    <property type="match status" value="1"/>
</dbReference>
<dbReference type="AlphaFoldDB" id="A0A0B6X0U3"/>
<dbReference type="Pfam" id="PF00535">
    <property type="entry name" value="Glycos_transf_2"/>
    <property type="match status" value="1"/>
</dbReference>
<keyword evidence="5" id="KW-1133">Transmembrane helix</keyword>
<accession>A0A0B6X0U3</accession>
<evidence type="ECO:0000256" key="2">
    <source>
        <dbReference type="ARBA" id="ARBA00022676"/>
    </source>
</evidence>
<gene>
    <name evidence="8" type="ORF">PYK22_03197</name>
</gene>
<keyword evidence="9" id="KW-1185">Reference proteome</keyword>
<organism evidence="8 9">
    <name type="scientific">Pyrinomonas methylaliphatogenes</name>
    <dbReference type="NCBI Taxonomy" id="454194"/>
    <lineage>
        <taxon>Bacteria</taxon>
        <taxon>Pseudomonadati</taxon>
        <taxon>Acidobacteriota</taxon>
        <taxon>Blastocatellia</taxon>
        <taxon>Blastocatellales</taxon>
        <taxon>Pyrinomonadaceae</taxon>
        <taxon>Pyrinomonas</taxon>
    </lineage>
</organism>
<keyword evidence="4" id="KW-0812">Transmembrane</keyword>
<dbReference type="PANTHER" id="PTHR48090:SF1">
    <property type="entry name" value="PROPHAGE BACTOPRENOL GLUCOSYL TRANSFERASE HOMOLOG"/>
    <property type="match status" value="1"/>
</dbReference>
<keyword evidence="2 8" id="KW-0328">Glycosyltransferase</keyword>
<dbReference type="OrthoDB" id="9807778at2"/>
<name>A0A0B6X0U3_9BACT</name>
<evidence type="ECO:0000256" key="6">
    <source>
        <dbReference type="ARBA" id="ARBA00023136"/>
    </source>
</evidence>
<dbReference type="GO" id="GO:0005886">
    <property type="term" value="C:plasma membrane"/>
    <property type="evidence" value="ECO:0007669"/>
    <property type="project" value="TreeGrafter"/>
</dbReference>
<dbReference type="InterPro" id="IPR029044">
    <property type="entry name" value="Nucleotide-diphossugar_trans"/>
</dbReference>
<evidence type="ECO:0000313" key="9">
    <source>
        <dbReference type="Proteomes" id="UP000031518"/>
    </source>
</evidence>
<evidence type="ECO:0000256" key="4">
    <source>
        <dbReference type="ARBA" id="ARBA00022692"/>
    </source>
</evidence>
<dbReference type="RefSeq" id="WP_060635803.1">
    <property type="nucleotide sequence ID" value="NZ_CBXV010000009.1"/>
</dbReference>
<reference evidence="8 9" key="1">
    <citation type="submission" date="2013-12" db="EMBL/GenBank/DDBJ databases">
        <authorList>
            <person name="Stott M."/>
        </authorList>
    </citation>
    <scope>NUCLEOTIDE SEQUENCE [LARGE SCALE GENOMIC DNA]</scope>
    <source>
        <strain evidence="8 9">K22</strain>
    </source>
</reference>
<evidence type="ECO:0000313" key="8">
    <source>
        <dbReference type="EMBL" id="CDM67148.1"/>
    </source>
</evidence>
<dbReference type="InterPro" id="IPR050256">
    <property type="entry name" value="Glycosyltransferase_2"/>
</dbReference>
<evidence type="ECO:0000256" key="1">
    <source>
        <dbReference type="ARBA" id="ARBA00004141"/>
    </source>
</evidence>
<evidence type="ECO:0000256" key="3">
    <source>
        <dbReference type="ARBA" id="ARBA00022679"/>
    </source>
</evidence>
<dbReference type="STRING" id="454194.PYK22_03197"/>
<dbReference type="EMBL" id="CBXV010000009">
    <property type="protein sequence ID" value="CDM67148.1"/>
    <property type="molecule type" value="Genomic_DNA"/>
</dbReference>
<sequence length="283" mass="31445">MINERELLIDKNDAAARDLSVVIPVFRNASTLLSLYEHLHGVLNGIGRTWEIIFVDDACPEGSKEILQSLAEMDQRITAIELSRNVGQGRAIWIGLHAARGRYIVVMDADLQDPPEAIPRLLEALERERVSVVFAGRRGRYESLSRLATSKIFKSLLSLLCGTPPDAGSFLIMRREVVAAILDLDTPTIHLPTLIGCLGFSSRSIPIIRRPREVGASAYTFGARKQLAIRALALAWQLKRDAERFRRTPETDEWLREARLIRREKAPSNAPPADPGAIAGGLR</sequence>
<evidence type="ECO:0000259" key="7">
    <source>
        <dbReference type="Pfam" id="PF00535"/>
    </source>
</evidence>
<dbReference type="Proteomes" id="UP000031518">
    <property type="component" value="Unassembled WGS sequence"/>
</dbReference>
<keyword evidence="3 8" id="KW-0808">Transferase</keyword>
<dbReference type="Gene3D" id="3.90.550.10">
    <property type="entry name" value="Spore Coat Polysaccharide Biosynthesis Protein SpsA, Chain A"/>
    <property type="match status" value="1"/>
</dbReference>
<dbReference type="GO" id="GO:0099621">
    <property type="term" value="F:undecaprenyl-phosphate 4-deoxy-4-formamido-L-arabinose transferase activity"/>
    <property type="evidence" value="ECO:0007669"/>
    <property type="project" value="UniProtKB-EC"/>
</dbReference>
<comment type="subcellular location">
    <subcellularLocation>
        <location evidence="1">Membrane</location>
        <topology evidence="1">Multi-pass membrane protein</topology>
    </subcellularLocation>
</comment>
<dbReference type="InterPro" id="IPR001173">
    <property type="entry name" value="Glyco_trans_2-like"/>
</dbReference>
<protein>
    <submittedName>
        <fullName evidence="8">Glycosyl transferase</fullName>
        <ecNumber evidence="8">2.4.2.53</ecNumber>
    </submittedName>
</protein>
<dbReference type="EC" id="2.4.2.53" evidence="8"/>
<evidence type="ECO:0000256" key="5">
    <source>
        <dbReference type="ARBA" id="ARBA00022989"/>
    </source>
</evidence>
<proteinExistence type="predicted"/>
<dbReference type="CDD" id="cd04187">
    <property type="entry name" value="DPM1_like_bac"/>
    <property type="match status" value="1"/>
</dbReference>